<sequence length="214" mass="24001">MDILQQASQTLSFKNALTNYHNGTSARIFVRSFDNRQRASRNGSLLDIVCVQSNNPNDRERMLLASSNTTYAAPLDAYSGSSFMIRPLAEILRDLNKRVPDQVLKDLPGHPNQKSIPWYHANRMLSFYAPGWCGEVRNIMYSADGQFITVTYRVTLRGSDGEVFREAAASVCLTEMQPGESVQQAEALAFVRACARFGLGLYLHHEEEWSISSS</sequence>
<protein>
    <submittedName>
        <fullName evidence="1">Uncharacterized protein</fullName>
    </submittedName>
</protein>
<dbReference type="AlphaFoldDB" id="A0A8T2T0P5"/>
<organism evidence="1 2">
    <name type="scientific">Ceratopteris richardii</name>
    <name type="common">Triangle waterfern</name>
    <dbReference type="NCBI Taxonomy" id="49495"/>
    <lineage>
        <taxon>Eukaryota</taxon>
        <taxon>Viridiplantae</taxon>
        <taxon>Streptophyta</taxon>
        <taxon>Embryophyta</taxon>
        <taxon>Tracheophyta</taxon>
        <taxon>Polypodiopsida</taxon>
        <taxon>Polypodiidae</taxon>
        <taxon>Polypodiales</taxon>
        <taxon>Pteridineae</taxon>
        <taxon>Pteridaceae</taxon>
        <taxon>Parkerioideae</taxon>
        <taxon>Ceratopteris</taxon>
    </lineage>
</organism>
<dbReference type="GO" id="GO:0000724">
    <property type="term" value="P:double-strand break repair via homologous recombination"/>
    <property type="evidence" value="ECO:0007669"/>
    <property type="project" value="InterPro"/>
</dbReference>
<dbReference type="OMA" id="NIMYSAD"/>
<gene>
    <name evidence="1" type="ORF">KP509_16G005900</name>
</gene>
<dbReference type="InterPro" id="IPR037489">
    <property type="entry name" value="RAD52-like"/>
</dbReference>
<dbReference type="Proteomes" id="UP000825935">
    <property type="component" value="Chromosome 16"/>
</dbReference>
<dbReference type="PANTHER" id="PTHR34050">
    <property type="entry name" value="DNA REPAIR RAD52-LIKE PROTEIN 2, CHLOROPLASTIC"/>
    <property type="match status" value="1"/>
</dbReference>
<proteinExistence type="predicted"/>
<evidence type="ECO:0000313" key="1">
    <source>
        <dbReference type="EMBL" id="KAH7387114.1"/>
    </source>
</evidence>
<comment type="caution">
    <text evidence="1">The sequence shown here is derived from an EMBL/GenBank/DDBJ whole genome shotgun (WGS) entry which is preliminary data.</text>
</comment>
<accession>A0A8T2T0P5</accession>
<dbReference type="EMBL" id="CM035421">
    <property type="protein sequence ID" value="KAH7387114.1"/>
    <property type="molecule type" value="Genomic_DNA"/>
</dbReference>
<keyword evidence="2" id="KW-1185">Reference proteome</keyword>
<dbReference type="PANTHER" id="PTHR34050:SF3">
    <property type="entry name" value="DNA REPAIR RAD52-LIKE PROTEIN 2, CHLOROPLASTIC"/>
    <property type="match status" value="1"/>
</dbReference>
<name>A0A8T2T0P5_CERRI</name>
<dbReference type="OrthoDB" id="1935514at2759"/>
<dbReference type="GO" id="GO:0003677">
    <property type="term" value="F:DNA binding"/>
    <property type="evidence" value="ECO:0007669"/>
    <property type="project" value="InterPro"/>
</dbReference>
<reference evidence="1" key="1">
    <citation type="submission" date="2021-08" db="EMBL/GenBank/DDBJ databases">
        <title>WGS assembly of Ceratopteris richardii.</title>
        <authorList>
            <person name="Marchant D.B."/>
            <person name="Chen G."/>
            <person name="Jenkins J."/>
            <person name="Shu S."/>
            <person name="Leebens-Mack J."/>
            <person name="Grimwood J."/>
            <person name="Schmutz J."/>
            <person name="Soltis P."/>
            <person name="Soltis D."/>
            <person name="Chen Z.-H."/>
        </authorList>
    </citation>
    <scope>NUCLEOTIDE SEQUENCE</scope>
    <source>
        <strain evidence="1">Whitten #5841</strain>
        <tissue evidence="1">Leaf</tissue>
    </source>
</reference>
<evidence type="ECO:0000313" key="2">
    <source>
        <dbReference type="Proteomes" id="UP000825935"/>
    </source>
</evidence>